<dbReference type="Pfam" id="PF21982">
    <property type="entry name" value="RecX_HTH1"/>
    <property type="match status" value="1"/>
</dbReference>
<comment type="similarity">
    <text evidence="2 5">Belongs to the RecX family.</text>
</comment>
<feature type="domain" description="RecX second three-helical" evidence="6">
    <location>
        <begin position="110"/>
        <end position="150"/>
    </location>
</feature>
<dbReference type="Proteomes" id="UP000479114">
    <property type="component" value="Chromosome"/>
</dbReference>
<evidence type="ECO:0000256" key="3">
    <source>
        <dbReference type="ARBA" id="ARBA00018111"/>
    </source>
</evidence>
<dbReference type="InterPro" id="IPR053926">
    <property type="entry name" value="RecX_HTH_1st"/>
</dbReference>
<dbReference type="HAMAP" id="MF_01114">
    <property type="entry name" value="RecX"/>
    <property type="match status" value="1"/>
</dbReference>
<accession>A0A6C0P948</accession>
<evidence type="ECO:0000256" key="5">
    <source>
        <dbReference type="HAMAP-Rule" id="MF_01114"/>
    </source>
</evidence>
<dbReference type="GO" id="GO:0006282">
    <property type="term" value="P:regulation of DNA repair"/>
    <property type="evidence" value="ECO:0007669"/>
    <property type="project" value="UniProtKB-UniRule"/>
</dbReference>
<dbReference type="InterPro" id="IPR003783">
    <property type="entry name" value="Regulatory_RecX"/>
</dbReference>
<reference evidence="9 10" key="1">
    <citation type="submission" date="2020-02" db="EMBL/GenBank/DDBJ databases">
        <title>Paenibacillus sp. nov., isolated from rhizosphere soil of tomato.</title>
        <authorList>
            <person name="Weon H.-Y."/>
            <person name="Lee S.A."/>
        </authorList>
    </citation>
    <scope>NUCLEOTIDE SEQUENCE [LARGE SCALE GENOMIC DNA]</scope>
    <source>
        <strain evidence="9 10">14171R-81</strain>
    </source>
</reference>
<keyword evidence="10" id="KW-1185">Reference proteome</keyword>
<comment type="subcellular location">
    <subcellularLocation>
        <location evidence="1 5">Cytoplasm</location>
    </subcellularLocation>
</comment>
<dbReference type="PANTHER" id="PTHR33602:SF1">
    <property type="entry name" value="REGULATORY PROTEIN RECX FAMILY PROTEIN"/>
    <property type="match status" value="1"/>
</dbReference>
<evidence type="ECO:0000259" key="7">
    <source>
        <dbReference type="Pfam" id="PF21981"/>
    </source>
</evidence>
<dbReference type="Pfam" id="PF02631">
    <property type="entry name" value="RecX_HTH2"/>
    <property type="match status" value="1"/>
</dbReference>
<proteinExistence type="inferred from homology"/>
<dbReference type="Pfam" id="PF21981">
    <property type="entry name" value="RecX_HTH3"/>
    <property type="match status" value="1"/>
</dbReference>
<dbReference type="InterPro" id="IPR036388">
    <property type="entry name" value="WH-like_DNA-bd_sf"/>
</dbReference>
<sequence>MLTITSVEQDPKKKQRYYIYVNDAQDPFTSVHEDLLIKFRLLKGREIDGEELKQIVLEDSHHRAYILALAHLGARQRTEKEIMRYLARKELDEHSTQKAIERLRQEGLVNDSIYAEQYAAQRMRSQLKGRRLLQQELQQRGIKKDTAKEAASKLNEESETEIAIRAAMKKWPYIKGEIRERKQKLAVFLLRRGFPSSTVREAVKAASDGVLEDEDGLMLDN</sequence>
<evidence type="ECO:0000259" key="6">
    <source>
        <dbReference type="Pfam" id="PF02631"/>
    </source>
</evidence>
<evidence type="ECO:0000313" key="10">
    <source>
        <dbReference type="Proteomes" id="UP000479114"/>
    </source>
</evidence>
<dbReference type="Gene3D" id="1.10.10.10">
    <property type="entry name" value="Winged helix-like DNA-binding domain superfamily/Winged helix DNA-binding domain"/>
    <property type="match status" value="3"/>
</dbReference>
<dbReference type="KEGG" id="prz:GZH47_03545"/>
<keyword evidence="4 5" id="KW-0963">Cytoplasm</keyword>
<feature type="domain" description="RecX first three-helical" evidence="8">
    <location>
        <begin position="64"/>
        <end position="103"/>
    </location>
</feature>
<gene>
    <name evidence="5" type="primary">recX</name>
    <name evidence="9" type="ORF">GZH47_03545</name>
</gene>
<evidence type="ECO:0000256" key="1">
    <source>
        <dbReference type="ARBA" id="ARBA00004496"/>
    </source>
</evidence>
<evidence type="ECO:0000313" key="9">
    <source>
        <dbReference type="EMBL" id="QHW34905.1"/>
    </source>
</evidence>
<feature type="domain" description="RecX third three-helical" evidence="7">
    <location>
        <begin position="158"/>
        <end position="203"/>
    </location>
</feature>
<evidence type="ECO:0000256" key="4">
    <source>
        <dbReference type="ARBA" id="ARBA00022490"/>
    </source>
</evidence>
<name>A0A6C0P948_9BACL</name>
<dbReference type="PANTHER" id="PTHR33602">
    <property type="entry name" value="REGULATORY PROTEIN RECX FAMILY PROTEIN"/>
    <property type="match status" value="1"/>
</dbReference>
<dbReference type="InterPro" id="IPR053924">
    <property type="entry name" value="RecX_HTH_2nd"/>
</dbReference>
<evidence type="ECO:0000256" key="2">
    <source>
        <dbReference type="ARBA" id="ARBA00009695"/>
    </source>
</evidence>
<comment type="function">
    <text evidence="5">Modulates RecA activity.</text>
</comment>
<dbReference type="GO" id="GO:0005737">
    <property type="term" value="C:cytoplasm"/>
    <property type="evidence" value="ECO:0007669"/>
    <property type="project" value="UniProtKB-SubCell"/>
</dbReference>
<evidence type="ECO:0000259" key="8">
    <source>
        <dbReference type="Pfam" id="PF21982"/>
    </source>
</evidence>
<organism evidence="9 10">
    <name type="scientific">Paenibacillus rhizovicinus</name>
    <dbReference type="NCBI Taxonomy" id="2704463"/>
    <lineage>
        <taxon>Bacteria</taxon>
        <taxon>Bacillati</taxon>
        <taxon>Bacillota</taxon>
        <taxon>Bacilli</taxon>
        <taxon>Bacillales</taxon>
        <taxon>Paenibacillaceae</taxon>
        <taxon>Paenibacillus</taxon>
    </lineage>
</organism>
<dbReference type="EMBL" id="CP048286">
    <property type="protein sequence ID" value="QHW34905.1"/>
    <property type="molecule type" value="Genomic_DNA"/>
</dbReference>
<protein>
    <recommendedName>
        <fullName evidence="3 5">Regulatory protein RecX</fullName>
    </recommendedName>
</protein>
<dbReference type="AlphaFoldDB" id="A0A6C0P948"/>
<dbReference type="InterPro" id="IPR053925">
    <property type="entry name" value="RecX_HTH_3rd"/>
</dbReference>